<dbReference type="Gene3D" id="2.60.20.10">
    <property type="entry name" value="Crystallins"/>
    <property type="match status" value="1"/>
</dbReference>
<dbReference type="Proteomes" id="UP000650477">
    <property type="component" value="Unassembled WGS sequence"/>
</dbReference>
<evidence type="ECO:0000313" key="2">
    <source>
        <dbReference type="EMBL" id="MBE8610898.1"/>
    </source>
</evidence>
<dbReference type="InterPro" id="IPR011024">
    <property type="entry name" value="G_crystallin-like"/>
</dbReference>
<name>A0A2C5SPJ6_MORMO</name>
<protein>
    <submittedName>
        <fullName evidence="2">Uncharacterized protein</fullName>
    </submittedName>
</protein>
<dbReference type="EMBL" id="PKLF01000001">
    <property type="protein sequence ID" value="MBE8610898.1"/>
    <property type="molecule type" value="Genomic_DNA"/>
</dbReference>
<dbReference type="EMBL" id="CP028956">
    <property type="protein sequence ID" value="AWC92486.1"/>
    <property type="molecule type" value="Genomic_DNA"/>
</dbReference>
<accession>A0A2C5SPJ6</accession>
<gene>
    <name evidence="1" type="ORF">AM380_01910</name>
    <name evidence="2" type="ORF">CYG68_00430</name>
</gene>
<reference evidence="1 3" key="2">
    <citation type="submission" date="2018-04" db="EMBL/GenBank/DDBJ databases">
        <title>Whole genome sequencing of Morganella morganii AR_0133.</title>
        <authorList>
            <person name="Conlan S."/>
            <person name="Thomas P.J."/>
            <person name="Mullikin J."/>
            <person name="Frank K.M."/>
            <person name="Segre J.A."/>
        </authorList>
    </citation>
    <scope>NUCLEOTIDE SEQUENCE [LARGE SCALE GENOMIC DNA]</scope>
    <source>
        <strain evidence="1 3">AR_0133</strain>
    </source>
</reference>
<dbReference type="SUPFAM" id="SSF49695">
    <property type="entry name" value="gamma-Crystallin-like"/>
    <property type="match status" value="1"/>
</dbReference>
<dbReference type="Proteomes" id="UP000244682">
    <property type="component" value="Chromosome"/>
</dbReference>
<proteinExistence type="predicted"/>
<sequence>MVKIDLEFNMKKRVIGLFLLIGLPLVAIADNIHVTVNSPVYSYPDNREFKESVYVCVLTPFNKMYAGVDVKKTQAQFNASQSCQNKEGSNSIFCTPKDAMCTTATVILSNGDSRHQGLSAIVLFNGFDQTGQHLLVNESIDDFSTYNFDNKIMSFDIPDGWTVRFFKEKNFQGDYYTRSSGKGNADDFPHSISSMKILRKK</sequence>
<evidence type="ECO:0000313" key="3">
    <source>
        <dbReference type="Proteomes" id="UP000244682"/>
    </source>
</evidence>
<evidence type="ECO:0000313" key="1">
    <source>
        <dbReference type="EMBL" id="AWC92486.1"/>
    </source>
</evidence>
<dbReference type="AlphaFoldDB" id="A0A2C5SPJ6"/>
<organism evidence="2 4">
    <name type="scientific">Morganella morganii</name>
    <name type="common">Proteus morganii</name>
    <dbReference type="NCBI Taxonomy" id="582"/>
    <lineage>
        <taxon>Bacteria</taxon>
        <taxon>Pseudomonadati</taxon>
        <taxon>Pseudomonadota</taxon>
        <taxon>Gammaproteobacteria</taxon>
        <taxon>Enterobacterales</taxon>
        <taxon>Morganellaceae</taxon>
        <taxon>Morganella</taxon>
    </lineage>
</organism>
<reference evidence="2" key="1">
    <citation type="submission" date="2017-12" db="EMBL/GenBank/DDBJ databases">
        <title>Genome sequencing and analysis.</title>
        <authorList>
            <person name="Huang Y.-T."/>
        </authorList>
    </citation>
    <scope>NUCLEOTIDE SEQUENCE</scope>
    <source>
        <strain evidence="2">VGH116</strain>
    </source>
</reference>
<evidence type="ECO:0000313" key="4">
    <source>
        <dbReference type="Proteomes" id="UP000650477"/>
    </source>
</evidence>